<sequence length="149" mass="16311">MRSRARSKSRKSAGVAGSIAADLRNTEPAQVVELDLVTLPRMNGIGIAVQIHRKFVAVASDERFNAVAYPVAPTDLDGNVSWVFLQNALADPFGRSGSRPDLPFGLARIGVNTKRMENVLSMTRLVTQSRRSKIAMLKILSRKRCPHGN</sequence>
<keyword evidence="2" id="KW-1185">Reference proteome</keyword>
<dbReference type="RefSeq" id="WP_121985391.1">
    <property type="nucleotide sequence ID" value="NZ_CP099968.1"/>
</dbReference>
<evidence type="ECO:0000313" key="2">
    <source>
        <dbReference type="Proteomes" id="UP001058739"/>
    </source>
</evidence>
<reference evidence="1" key="1">
    <citation type="submission" date="2022-06" db="EMBL/GenBank/DDBJ databases">
        <title>Complete Genome Sequence of Deoxynivalenol-bioadsorption Ochrobactrum pseudintermedium ASAG-D25.</title>
        <authorList>
            <person name="Wang N."/>
        </authorList>
    </citation>
    <scope>NUCLEOTIDE SEQUENCE</scope>
    <source>
        <strain evidence="1">ASAG-D25</strain>
    </source>
</reference>
<gene>
    <name evidence="1" type="ORF">NIK97_12240</name>
</gene>
<name>A0ABY5UG73_9HYPH</name>
<dbReference type="Proteomes" id="UP001058739">
    <property type="component" value="Chromosome 02"/>
</dbReference>
<evidence type="ECO:0008006" key="3">
    <source>
        <dbReference type="Google" id="ProtNLM"/>
    </source>
</evidence>
<organism evidence="1 2">
    <name type="scientific">Brucella pseudintermedia</name>
    <dbReference type="NCBI Taxonomy" id="370111"/>
    <lineage>
        <taxon>Bacteria</taxon>
        <taxon>Pseudomonadati</taxon>
        <taxon>Pseudomonadota</taxon>
        <taxon>Alphaproteobacteria</taxon>
        <taxon>Hyphomicrobiales</taxon>
        <taxon>Brucellaceae</taxon>
        <taxon>Brucella/Ochrobactrum group</taxon>
        <taxon>Brucella</taxon>
    </lineage>
</organism>
<dbReference type="EMBL" id="CP099968">
    <property type="protein sequence ID" value="UWL62314.1"/>
    <property type="molecule type" value="Genomic_DNA"/>
</dbReference>
<accession>A0ABY5UG73</accession>
<evidence type="ECO:0000313" key="1">
    <source>
        <dbReference type="EMBL" id="UWL62314.1"/>
    </source>
</evidence>
<protein>
    <recommendedName>
        <fullName evidence="3">Response regulator</fullName>
    </recommendedName>
</protein>
<proteinExistence type="predicted"/>